<dbReference type="PANTHER" id="PTHR40065:SF3">
    <property type="entry name" value="RNA-BINDING PROTEIN YHBY"/>
    <property type="match status" value="1"/>
</dbReference>
<dbReference type="PANTHER" id="PTHR40065">
    <property type="entry name" value="RNA-BINDING PROTEIN YHBY"/>
    <property type="match status" value="1"/>
</dbReference>
<dbReference type="EMBL" id="LAZR01000165">
    <property type="protein sequence ID" value="KKN84922.1"/>
    <property type="molecule type" value="Genomic_DNA"/>
</dbReference>
<dbReference type="InterPro" id="IPR051925">
    <property type="entry name" value="RNA-binding_domain"/>
</dbReference>
<gene>
    <name evidence="3" type="ORF">LCGC14_0284470</name>
</gene>
<name>A0A0F9UC35_9ZZZZ</name>
<feature type="domain" description="CRM" evidence="2">
    <location>
        <begin position="2"/>
        <end position="96"/>
    </location>
</feature>
<dbReference type="AlphaFoldDB" id="A0A0F9UC35"/>
<dbReference type="GO" id="GO:0003723">
    <property type="term" value="F:RNA binding"/>
    <property type="evidence" value="ECO:0007669"/>
    <property type="project" value="UniProtKB-KW"/>
</dbReference>
<evidence type="ECO:0000313" key="3">
    <source>
        <dbReference type="EMBL" id="KKN84922.1"/>
    </source>
</evidence>
<accession>A0A0F9UC35</accession>
<dbReference type="PROSITE" id="PS51295">
    <property type="entry name" value="CRM"/>
    <property type="match status" value="1"/>
</dbReference>
<evidence type="ECO:0000259" key="2">
    <source>
        <dbReference type="PROSITE" id="PS51295"/>
    </source>
</evidence>
<comment type="caution">
    <text evidence="3">The sequence shown here is derived from an EMBL/GenBank/DDBJ whole genome shotgun (WGS) entry which is preliminary data.</text>
</comment>
<dbReference type="SMART" id="SM01103">
    <property type="entry name" value="CRS1_YhbY"/>
    <property type="match status" value="1"/>
</dbReference>
<protein>
    <recommendedName>
        <fullName evidence="2">CRM domain-containing protein</fullName>
    </recommendedName>
</protein>
<dbReference type="InterPro" id="IPR035920">
    <property type="entry name" value="YhbY-like_sf"/>
</dbReference>
<proteinExistence type="predicted"/>
<dbReference type="SUPFAM" id="SSF75471">
    <property type="entry name" value="YhbY-like"/>
    <property type="match status" value="1"/>
</dbReference>
<dbReference type="InterPro" id="IPR001890">
    <property type="entry name" value="RNA-binding_CRM"/>
</dbReference>
<dbReference type="Gene3D" id="3.30.110.60">
    <property type="entry name" value="YhbY-like"/>
    <property type="match status" value="1"/>
</dbReference>
<keyword evidence="1" id="KW-0694">RNA-binding</keyword>
<reference evidence="3" key="1">
    <citation type="journal article" date="2015" name="Nature">
        <title>Complex archaea that bridge the gap between prokaryotes and eukaryotes.</title>
        <authorList>
            <person name="Spang A."/>
            <person name="Saw J.H."/>
            <person name="Jorgensen S.L."/>
            <person name="Zaremba-Niedzwiedzka K."/>
            <person name="Martijn J."/>
            <person name="Lind A.E."/>
            <person name="van Eijk R."/>
            <person name="Schleper C."/>
            <person name="Guy L."/>
            <person name="Ettema T.J."/>
        </authorList>
    </citation>
    <scope>NUCLEOTIDE SEQUENCE</scope>
</reference>
<evidence type="ECO:0000256" key="1">
    <source>
        <dbReference type="ARBA" id="ARBA00022884"/>
    </source>
</evidence>
<dbReference type="Pfam" id="PF01985">
    <property type="entry name" value="CRS1_YhbY"/>
    <property type="match status" value="1"/>
</dbReference>
<organism evidence="3">
    <name type="scientific">marine sediment metagenome</name>
    <dbReference type="NCBI Taxonomy" id="412755"/>
    <lineage>
        <taxon>unclassified sequences</taxon>
        <taxon>metagenomes</taxon>
        <taxon>ecological metagenomes</taxon>
    </lineage>
</organism>
<sequence>MDALTGKQKRFLRSRGQSLAPLVSVGKAGLTQAVLAALSDQLDHHELVKIKLPAGSERKILAAEAAETLTATCVGVIGRTALLYRANKRLDDDKRIPLP</sequence>